<dbReference type="PROSITE" id="PS51078">
    <property type="entry name" value="ICLR_ED"/>
    <property type="match status" value="1"/>
</dbReference>
<evidence type="ECO:0000313" key="3">
    <source>
        <dbReference type="Proteomes" id="UP000057820"/>
    </source>
</evidence>
<dbReference type="PANTHER" id="PTHR30136">
    <property type="entry name" value="HELIX-TURN-HELIX TRANSCRIPTIONAL REGULATOR, ICLR FAMILY"/>
    <property type="match status" value="1"/>
</dbReference>
<dbReference type="GO" id="GO:0003677">
    <property type="term" value="F:DNA binding"/>
    <property type="evidence" value="ECO:0007669"/>
    <property type="project" value="TreeGrafter"/>
</dbReference>
<dbReference type="PANTHER" id="PTHR30136:SF35">
    <property type="entry name" value="HTH-TYPE TRANSCRIPTIONAL REGULATOR RV1719"/>
    <property type="match status" value="1"/>
</dbReference>
<dbReference type="GO" id="GO:0003700">
    <property type="term" value="F:DNA-binding transcription factor activity"/>
    <property type="evidence" value="ECO:0007669"/>
    <property type="project" value="TreeGrafter"/>
</dbReference>
<evidence type="ECO:0000313" key="2">
    <source>
        <dbReference type="EMBL" id="CRY77843.1"/>
    </source>
</evidence>
<organism evidence="2 3">
    <name type="scientific">Nocardia farcinica</name>
    <dbReference type="NCBI Taxonomy" id="37329"/>
    <lineage>
        <taxon>Bacteria</taxon>
        <taxon>Bacillati</taxon>
        <taxon>Actinomycetota</taxon>
        <taxon>Actinomycetes</taxon>
        <taxon>Mycobacteriales</taxon>
        <taxon>Nocardiaceae</taxon>
        <taxon>Nocardia</taxon>
    </lineage>
</organism>
<protein>
    <submittedName>
        <fullName evidence="2">Transcriptional regulator kdgR</fullName>
    </submittedName>
</protein>
<proteinExistence type="predicted"/>
<reference evidence="3" key="1">
    <citation type="submission" date="2015-03" db="EMBL/GenBank/DDBJ databases">
        <authorList>
            <consortium name="Pathogen Informatics"/>
        </authorList>
    </citation>
    <scope>NUCLEOTIDE SEQUENCE [LARGE SCALE GENOMIC DNA]</scope>
    <source>
        <strain evidence="3">NCTC11134</strain>
    </source>
</reference>
<dbReference type="AlphaFoldDB" id="A0A0H5NR36"/>
<dbReference type="InterPro" id="IPR029016">
    <property type="entry name" value="GAF-like_dom_sf"/>
</dbReference>
<accession>A0A0H5NR36</accession>
<gene>
    <name evidence="2" type="primary">kdgR_10</name>
    <name evidence="2" type="ORF">ERS450000_02619</name>
</gene>
<feature type="domain" description="IclR-ED" evidence="1">
    <location>
        <begin position="1"/>
        <end position="147"/>
    </location>
</feature>
<dbReference type="Gene3D" id="3.30.450.40">
    <property type="match status" value="1"/>
</dbReference>
<dbReference type="EMBL" id="LN868938">
    <property type="protein sequence ID" value="CRY77843.1"/>
    <property type="molecule type" value="Genomic_DNA"/>
</dbReference>
<dbReference type="RefSeq" id="WP_082668652.1">
    <property type="nucleotide sequence ID" value="NZ_CP031418.1"/>
</dbReference>
<dbReference type="SUPFAM" id="SSF55781">
    <property type="entry name" value="GAF domain-like"/>
    <property type="match status" value="1"/>
</dbReference>
<name>A0A0H5NR36_NOCFR</name>
<sequence length="150" mass="15898">MSHAKIHFLWSQEGNRTLRIVSRMGAVLPASTSAGGKALLADLPDDALRQLYQNPGAAALGDALSDRELAALLREIRACRRNGFATTNQQTEKGVSAVAVPLRDHTGRAIASMSISAPSARFAELLAPESIQLIMASQHDLQSDVAALGL</sequence>
<dbReference type="GO" id="GO:0045892">
    <property type="term" value="P:negative regulation of DNA-templated transcription"/>
    <property type="evidence" value="ECO:0007669"/>
    <property type="project" value="TreeGrafter"/>
</dbReference>
<dbReference type="KEGG" id="nfr:ERS450000_02619"/>
<dbReference type="Pfam" id="PF01614">
    <property type="entry name" value="IclR_C"/>
    <property type="match status" value="1"/>
</dbReference>
<dbReference type="InterPro" id="IPR050707">
    <property type="entry name" value="HTH_MetabolicPath_Reg"/>
</dbReference>
<evidence type="ECO:0000259" key="1">
    <source>
        <dbReference type="PROSITE" id="PS51078"/>
    </source>
</evidence>
<dbReference type="InterPro" id="IPR014757">
    <property type="entry name" value="Tscrpt_reg_IclR_C"/>
</dbReference>
<dbReference type="Proteomes" id="UP000057820">
    <property type="component" value="Chromosome 1"/>
</dbReference>